<dbReference type="EMBL" id="BTRK01000005">
    <property type="protein sequence ID" value="GMR52192.1"/>
    <property type="molecule type" value="Genomic_DNA"/>
</dbReference>
<comment type="caution">
    <text evidence="1">The sequence shown here is derived from an EMBL/GenBank/DDBJ whole genome shotgun (WGS) entry which is preliminary data.</text>
</comment>
<accession>A0AAN5CY73</accession>
<reference evidence="2" key="1">
    <citation type="submission" date="2022-10" db="EMBL/GenBank/DDBJ databases">
        <title>Genome assembly of Pristionchus species.</title>
        <authorList>
            <person name="Yoshida K."/>
            <person name="Sommer R.J."/>
        </authorList>
    </citation>
    <scope>NUCLEOTIDE SEQUENCE [LARGE SCALE GENOMIC DNA]</scope>
    <source>
        <strain evidence="2">RS5460</strain>
    </source>
</reference>
<dbReference type="Proteomes" id="UP001328107">
    <property type="component" value="Unassembled WGS sequence"/>
</dbReference>
<evidence type="ECO:0000313" key="2">
    <source>
        <dbReference type="Proteomes" id="UP001328107"/>
    </source>
</evidence>
<sequence length="105" mass="11879">SIKDVRIYSNDFTPADFLLCSQLLRKSTFGKLVIYTTTVHDSNAPHIISLASHAHEIMIDCVEARLSDSTFFITQLDSAVSSVLLFHYSSSFFGLSHSFWKEFLN</sequence>
<feature type="non-terminal residue" evidence="1">
    <location>
        <position position="1"/>
    </location>
</feature>
<gene>
    <name evidence="1" type="ORF">PMAYCL1PPCAC_22387</name>
</gene>
<keyword evidence="2" id="KW-1185">Reference proteome</keyword>
<feature type="non-terminal residue" evidence="1">
    <location>
        <position position="105"/>
    </location>
</feature>
<evidence type="ECO:0000313" key="1">
    <source>
        <dbReference type="EMBL" id="GMR52192.1"/>
    </source>
</evidence>
<organism evidence="1 2">
    <name type="scientific">Pristionchus mayeri</name>
    <dbReference type="NCBI Taxonomy" id="1317129"/>
    <lineage>
        <taxon>Eukaryota</taxon>
        <taxon>Metazoa</taxon>
        <taxon>Ecdysozoa</taxon>
        <taxon>Nematoda</taxon>
        <taxon>Chromadorea</taxon>
        <taxon>Rhabditida</taxon>
        <taxon>Rhabditina</taxon>
        <taxon>Diplogasteromorpha</taxon>
        <taxon>Diplogasteroidea</taxon>
        <taxon>Neodiplogasteridae</taxon>
        <taxon>Pristionchus</taxon>
    </lineage>
</organism>
<dbReference type="AlphaFoldDB" id="A0AAN5CY73"/>
<protein>
    <submittedName>
        <fullName evidence="1">Uncharacterized protein</fullName>
    </submittedName>
</protein>
<name>A0AAN5CY73_9BILA</name>
<proteinExistence type="predicted"/>